<protein>
    <submittedName>
        <fullName evidence="1">Uncharacterized protein</fullName>
    </submittedName>
</protein>
<evidence type="ECO:0000313" key="2">
    <source>
        <dbReference type="Proteomes" id="UP000179807"/>
    </source>
</evidence>
<reference evidence="1" key="1">
    <citation type="submission" date="2016-10" db="EMBL/GenBank/DDBJ databases">
        <authorList>
            <person name="Benchimol M."/>
            <person name="Almeida L.G."/>
            <person name="Vasconcelos A.T."/>
            <person name="Perreira-Neves A."/>
            <person name="Rosa I.A."/>
            <person name="Tasca T."/>
            <person name="Bogo M.R."/>
            <person name="de Souza W."/>
        </authorList>
    </citation>
    <scope>NUCLEOTIDE SEQUENCE [LARGE SCALE GENOMIC DNA]</scope>
    <source>
        <strain evidence="1">K</strain>
    </source>
</reference>
<dbReference type="GeneID" id="94842029"/>
<comment type="caution">
    <text evidence="1">The sequence shown here is derived from an EMBL/GenBank/DDBJ whole genome shotgun (WGS) entry which is preliminary data.</text>
</comment>
<evidence type="ECO:0000313" key="1">
    <source>
        <dbReference type="EMBL" id="OHT02494.1"/>
    </source>
</evidence>
<gene>
    <name evidence="1" type="ORF">TRFO_30388</name>
</gene>
<accession>A0A1J4JYC5</accession>
<dbReference type="RefSeq" id="XP_068355630.1">
    <property type="nucleotide sequence ID" value="XM_068507325.1"/>
</dbReference>
<keyword evidence="2" id="KW-1185">Reference proteome</keyword>
<dbReference type="Proteomes" id="UP000179807">
    <property type="component" value="Unassembled WGS sequence"/>
</dbReference>
<proteinExistence type="predicted"/>
<dbReference type="VEuPathDB" id="TrichDB:TRFO_30388"/>
<name>A0A1J4JYC5_9EUKA</name>
<organism evidence="1 2">
    <name type="scientific">Tritrichomonas foetus</name>
    <dbReference type="NCBI Taxonomy" id="1144522"/>
    <lineage>
        <taxon>Eukaryota</taxon>
        <taxon>Metamonada</taxon>
        <taxon>Parabasalia</taxon>
        <taxon>Tritrichomonadida</taxon>
        <taxon>Tritrichomonadidae</taxon>
        <taxon>Tritrichomonas</taxon>
    </lineage>
</organism>
<sequence length="133" mass="15410">MEVLVLLDDFGFFSSLLFEVVQERFEFGLKPRMLGFIRFEIRDLKKQIEDLFSQDLLSLLFFLDLFEDGVLLAQLLENLAIEIPDHYFECPIIGRGVLGAPLAPSPCRRTTIRDINFAYIINLRHQQQCSKLG</sequence>
<dbReference type="AlphaFoldDB" id="A0A1J4JYC5"/>
<dbReference type="EMBL" id="MLAK01000865">
    <property type="protein sequence ID" value="OHT02494.1"/>
    <property type="molecule type" value="Genomic_DNA"/>
</dbReference>